<evidence type="ECO:0000313" key="5">
    <source>
        <dbReference type="Proteomes" id="UP000887013"/>
    </source>
</evidence>
<evidence type="ECO:0000256" key="2">
    <source>
        <dbReference type="SAM" id="SignalP"/>
    </source>
</evidence>
<organism evidence="4 5">
    <name type="scientific">Nephila pilipes</name>
    <name type="common">Giant wood spider</name>
    <name type="synonym">Nephila maculata</name>
    <dbReference type="NCBI Taxonomy" id="299642"/>
    <lineage>
        <taxon>Eukaryota</taxon>
        <taxon>Metazoa</taxon>
        <taxon>Ecdysozoa</taxon>
        <taxon>Arthropoda</taxon>
        <taxon>Chelicerata</taxon>
        <taxon>Arachnida</taxon>
        <taxon>Araneae</taxon>
        <taxon>Araneomorphae</taxon>
        <taxon>Entelegynae</taxon>
        <taxon>Araneoidea</taxon>
        <taxon>Nephilidae</taxon>
        <taxon>Nephila</taxon>
    </lineage>
</organism>
<dbReference type="PROSITE" id="PS50240">
    <property type="entry name" value="TRYPSIN_DOM"/>
    <property type="match status" value="1"/>
</dbReference>
<dbReference type="PANTHER" id="PTHR24252:SF7">
    <property type="entry name" value="HYALIN"/>
    <property type="match status" value="1"/>
</dbReference>
<keyword evidence="5" id="KW-1185">Reference proteome</keyword>
<accession>A0A8X6PBZ9</accession>
<reference evidence="4" key="1">
    <citation type="submission" date="2020-08" db="EMBL/GenBank/DDBJ databases">
        <title>Multicomponent nature underlies the extraordinary mechanical properties of spider dragline silk.</title>
        <authorList>
            <person name="Kono N."/>
            <person name="Nakamura H."/>
            <person name="Mori M."/>
            <person name="Yoshida Y."/>
            <person name="Ohtoshi R."/>
            <person name="Malay A.D."/>
            <person name="Moran D.A.P."/>
            <person name="Tomita M."/>
            <person name="Numata K."/>
            <person name="Arakawa K."/>
        </authorList>
    </citation>
    <scope>NUCLEOTIDE SEQUENCE</scope>
</reference>
<feature type="domain" description="Peptidase S1" evidence="3">
    <location>
        <begin position="40"/>
        <end position="131"/>
    </location>
</feature>
<sequence length="131" mass="14536">MRHPFADLLGPLLFLLLRGVRAGDAEFERCGIGPVLTSRIVGGNETEPNKWPWQASLMLTHPQFGKVGHWCGAVIIDKQWVMTAAHCILKFGNSEDDSSTRVKLVMLCTRLQAIQRFLSGAKDYNSAALQL</sequence>
<keyword evidence="1" id="KW-1015">Disulfide bond</keyword>
<feature type="signal peptide" evidence="2">
    <location>
        <begin position="1"/>
        <end position="22"/>
    </location>
</feature>
<dbReference type="PROSITE" id="PS00134">
    <property type="entry name" value="TRYPSIN_HIS"/>
    <property type="match status" value="1"/>
</dbReference>
<dbReference type="Pfam" id="PF00089">
    <property type="entry name" value="Trypsin"/>
    <property type="match status" value="1"/>
</dbReference>
<dbReference type="GO" id="GO:0004252">
    <property type="term" value="F:serine-type endopeptidase activity"/>
    <property type="evidence" value="ECO:0007669"/>
    <property type="project" value="InterPro"/>
</dbReference>
<dbReference type="Gene3D" id="2.40.10.10">
    <property type="entry name" value="Trypsin-like serine proteases"/>
    <property type="match status" value="1"/>
</dbReference>
<dbReference type="OrthoDB" id="6407035at2759"/>
<keyword evidence="2" id="KW-0732">Signal</keyword>
<dbReference type="InterPro" id="IPR001254">
    <property type="entry name" value="Trypsin_dom"/>
</dbReference>
<name>A0A8X6PBZ9_NEPPI</name>
<protein>
    <submittedName>
        <fullName evidence="4">Chymotrypsin-like elastase family member 1</fullName>
    </submittedName>
</protein>
<dbReference type="InterPro" id="IPR043504">
    <property type="entry name" value="Peptidase_S1_PA_chymotrypsin"/>
</dbReference>
<dbReference type="PANTHER" id="PTHR24252">
    <property type="entry name" value="ACROSIN-RELATED"/>
    <property type="match status" value="1"/>
</dbReference>
<dbReference type="Proteomes" id="UP000887013">
    <property type="component" value="Unassembled WGS sequence"/>
</dbReference>
<dbReference type="SUPFAM" id="SSF50494">
    <property type="entry name" value="Trypsin-like serine proteases"/>
    <property type="match status" value="1"/>
</dbReference>
<dbReference type="InterPro" id="IPR018114">
    <property type="entry name" value="TRYPSIN_HIS"/>
</dbReference>
<proteinExistence type="predicted"/>
<dbReference type="InterPro" id="IPR009003">
    <property type="entry name" value="Peptidase_S1_PA"/>
</dbReference>
<comment type="caution">
    <text evidence="4">The sequence shown here is derived from an EMBL/GenBank/DDBJ whole genome shotgun (WGS) entry which is preliminary data.</text>
</comment>
<gene>
    <name evidence="4" type="primary">CELA1</name>
    <name evidence="4" type="ORF">NPIL_383461</name>
</gene>
<dbReference type="AlphaFoldDB" id="A0A8X6PBZ9"/>
<dbReference type="GO" id="GO:0006508">
    <property type="term" value="P:proteolysis"/>
    <property type="evidence" value="ECO:0007669"/>
    <property type="project" value="InterPro"/>
</dbReference>
<dbReference type="EMBL" id="BMAW01114667">
    <property type="protein sequence ID" value="GFT62751.1"/>
    <property type="molecule type" value="Genomic_DNA"/>
</dbReference>
<evidence type="ECO:0000259" key="3">
    <source>
        <dbReference type="PROSITE" id="PS50240"/>
    </source>
</evidence>
<evidence type="ECO:0000256" key="1">
    <source>
        <dbReference type="ARBA" id="ARBA00023157"/>
    </source>
</evidence>
<feature type="chain" id="PRO_5036504404" evidence="2">
    <location>
        <begin position="23"/>
        <end position="131"/>
    </location>
</feature>
<evidence type="ECO:0000313" key="4">
    <source>
        <dbReference type="EMBL" id="GFT62751.1"/>
    </source>
</evidence>